<evidence type="ECO:0000313" key="2">
    <source>
        <dbReference type="EMBL" id="VDL68909.1"/>
    </source>
</evidence>
<reference evidence="4" key="1">
    <citation type="submission" date="2017-02" db="UniProtKB">
        <authorList>
            <consortium name="WormBaseParasite"/>
        </authorList>
    </citation>
    <scope>IDENTIFICATION</scope>
</reference>
<gene>
    <name evidence="2" type="ORF">NBR_LOCUS5320</name>
</gene>
<dbReference type="Proteomes" id="UP000271162">
    <property type="component" value="Unassembled WGS sequence"/>
</dbReference>
<dbReference type="AlphaFoldDB" id="A0A0N4XS17"/>
<keyword evidence="3" id="KW-1185">Reference proteome</keyword>
<dbReference type="WBParaSite" id="NBR_0000531901-mRNA-1">
    <property type="protein sequence ID" value="NBR_0000531901-mRNA-1"/>
    <property type="gene ID" value="NBR_0000531901"/>
</dbReference>
<reference evidence="2 3" key="2">
    <citation type="submission" date="2018-11" db="EMBL/GenBank/DDBJ databases">
        <authorList>
            <consortium name="Pathogen Informatics"/>
        </authorList>
    </citation>
    <scope>NUCLEOTIDE SEQUENCE [LARGE SCALE GENOMIC DNA]</scope>
</reference>
<proteinExistence type="predicted"/>
<dbReference type="EMBL" id="UYSL01012444">
    <property type="protein sequence ID" value="VDL68909.1"/>
    <property type="molecule type" value="Genomic_DNA"/>
</dbReference>
<accession>A0A0N4XS17</accession>
<evidence type="ECO:0000313" key="3">
    <source>
        <dbReference type="Proteomes" id="UP000271162"/>
    </source>
</evidence>
<feature type="compositionally biased region" description="Gly residues" evidence="1">
    <location>
        <begin position="81"/>
        <end position="99"/>
    </location>
</feature>
<feature type="region of interest" description="Disordered" evidence="1">
    <location>
        <begin position="59"/>
        <end position="99"/>
    </location>
</feature>
<sequence>MIFNSIRVGLSRLCIAEAAVSSSSTRVLCSASARAPGSEAQSNFDRYTRQSSQPLVDQKKAFQVHHTQKMRDTQYDRYGGGDKYGSSGRGGGYGGGSRGGYDRGSEFFSQCEKVVLQ</sequence>
<evidence type="ECO:0000256" key="1">
    <source>
        <dbReference type="SAM" id="MobiDB-lite"/>
    </source>
</evidence>
<organism evidence="4">
    <name type="scientific">Nippostrongylus brasiliensis</name>
    <name type="common">Rat hookworm</name>
    <dbReference type="NCBI Taxonomy" id="27835"/>
    <lineage>
        <taxon>Eukaryota</taxon>
        <taxon>Metazoa</taxon>
        <taxon>Ecdysozoa</taxon>
        <taxon>Nematoda</taxon>
        <taxon>Chromadorea</taxon>
        <taxon>Rhabditida</taxon>
        <taxon>Rhabditina</taxon>
        <taxon>Rhabditomorpha</taxon>
        <taxon>Strongyloidea</taxon>
        <taxon>Heligmosomidae</taxon>
        <taxon>Nippostrongylus</taxon>
    </lineage>
</organism>
<name>A0A0N4XS17_NIPBR</name>
<evidence type="ECO:0000313" key="4">
    <source>
        <dbReference type="WBParaSite" id="NBR_0000531901-mRNA-1"/>
    </source>
</evidence>
<protein>
    <submittedName>
        <fullName evidence="2 4">Uncharacterized protein</fullName>
    </submittedName>
</protein>